<proteinExistence type="predicted"/>
<evidence type="ECO:0008006" key="4">
    <source>
        <dbReference type="Google" id="ProtNLM"/>
    </source>
</evidence>
<sequence>MKNLVLLPLFVACCAVPARADLSYTQTTSSPFGAMMGNSSGIVSKVYSKGTFNRTEAQMFGRKMITIARGAKSVIQIDPATKTYTVGSASSAALAKTRMPSGAKMPSMSMTVSTKKLGVQNLRGIKAPHYLVNMDMKMSTPRGPQNMKMGMEVWGSNVSYPISAKTRGDALQSLPANIKGMFGGALNIKGDLKGMGAAFGTVPLRMKILMNGQPISTTETTNISTKALPASLFAVPAGYRAVSNQQYAKTLQASMRQSMATMMKNRPKR</sequence>
<dbReference type="InParanoid" id="A0A2S8SUR3"/>
<protein>
    <recommendedName>
        <fullName evidence="4">DUF4412 domain-containing protein</fullName>
    </recommendedName>
</protein>
<dbReference type="AlphaFoldDB" id="A0A2S8SUR3"/>
<dbReference type="RefSeq" id="WP_105482919.1">
    <property type="nucleotide sequence ID" value="NZ_NIGF01000004.1"/>
</dbReference>
<evidence type="ECO:0000256" key="1">
    <source>
        <dbReference type="SAM" id="SignalP"/>
    </source>
</evidence>
<comment type="caution">
    <text evidence="2">The sequence shown here is derived from an EMBL/GenBank/DDBJ whole genome shotgun (WGS) entry which is preliminary data.</text>
</comment>
<keyword evidence="3" id="KW-1185">Reference proteome</keyword>
<reference evidence="2 3" key="1">
    <citation type="journal article" date="2018" name="Syst. Appl. Microbiol.">
        <title>Abditibacterium utsteinense sp. nov., the first cultivated member of candidate phylum FBP, isolated from ice-free Antarctic soil samples.</title>
        <authorList>
            <person name="Tahon G."/>
            <person name="Tytgat B."/>
            <person name="Lebbe L."/>
            <person name="Carlier A."/>
            <person name="Willems A."/>
        </authorList>
    </citation>
    <scope>NUCLEOTIDE SEQUENCE [LARGE SCALE GENOMIC DNA]</scope>
    <source>
        <strain evidence="2 3">LMG 29911</strain>
    </source>
</reference>
<dbReference type="Proteomes" id="UP000237684">
    <property type="component" value="Unassembled WGS sequence"/>
</dbReference>
<keyword evidence="1" id="KW-0732">Signal</keyword>
<gene>
    <name evidence="2" type="ORF">B1R32_10431</name>
</gene>
<dbReference type="EMBL" id="NIGF01000004">
    <property type="protein sequence ID" value="PQV64538.1"/>
    <property type="molecule type" value="Genomic_DNA"/>
</dbReference>
<evidence type="ECO:0000313" key="2">
    <source>
        <dbReference type="EMBL" id="PQV64538.1"/>
    </source>
</evidence>
<organism evidence="2 3">
    <name type="scientific">Abditibacterium utsteinense</name>
    <dbReference type="NCBI Taxonomy" id="1960156"/>
    <lineage>
        <taxon>Bacteria</taxon>
        <taxon>Pseudomonadati</taxon>
        <taxon>Abditibacteriota</taxon>
        <taxon>Abditibacteriia</taxon>
        <taxon>Abditibacteriales</taxon>
        <taxon>Abditibacteriaceae</taxon>
        <taxon>Abditibacterium</taxon>
    </lineage>
</organism>
<evidence type="ECO:0000313" key="3">
    <source>
        <dbReference type="Proteomes" id="UP000237684"/>
    </source>
</evidence>
<feature type="chain" id="PRO_5015485793" description="DUF4412 domain-containing protein" evidence="1">
    <location>
        <begin position="21"/>
        <end position="269"/>
    </location>
</feature>
<feature type="signal peptide" evidence="1">
    <location>
        <begin position="1"/>
        <end position="20"/>
    </location>
</feature>
<accession>A0A2S8SUR3</accession>
<name>A0A2S8SUR3_9BACT</name>